<keyword evidence="1" id="KW-0812">Transmembrane</keyword>
<comment type="caution">
    <text evidence="2">The sequence shown here is derived from an EMBL/GenBank/DDBJ whole genome shotgun (WGS) entry which is preliminary data.</text>
</comment>
<dbReference type="AlphaFoldDB" id="A0A9W5Y001"/>
<dbReference type="EMBL" id="BQXY01000001">
    <property type="protein sequence ID" value="GKU24083.1"/>
    <property type="molecule type" value="Genomic_DNA"/>
</dbReference>
<evidence type="ECO:0000256" key="1">
    <source>
        <dbReference type="SAM" id="Phobius"/>
    </source>
</evidence>
<feature type="transmembrane region" description="Helical" evidence="1">
    <location>
        <begin position="60"/>
        <end position="78"/>
    </location>
</feature>
<organism evidence="2 3">
    <name type="scientific">Clostridium folliculivorans</name>
    <dbReference type="NCBI Taxonomy" id="2886038"/>
    <lineage>
        <taxon>Bacteria</taxon>
        <taxon>Bacillati</taxon>
        <taxon>Bacillota</taxon>
        <taxon>Clostridia</taxon>
        <taxon>Eubacteriales</taxon>
        <taxon>Clostridiaceae</taxon>
        <taxon>Clostridium</taxon>
    </lineage>
</organism>
<keyword evidence="3" id="KW-1185">Reference proteome</keyword>
<name>A0A9W5Y001_9CLOT</name>
<feature type="transmembrane region" description="Helical" evidence="1">
    <location>
        <begin position="9"/>
        <end position="29"/>
    </location>
</feature>
<dbReference type="RefSeq" id="WP_261851104.1">
    <property type="nucleotide sequence ID" value="NZ_BQXY01000001.1"/>
</dbReference>
<proteinExistence type="predicted"/>
<reference evidence="2" key="1">
    <citation type="journal article" date="2023" name="Int. J. Syst. Evol. Microbiol.">
        <title>&lt;i&gt;Clostridium folliculivorans&lt;/i&gt; sp. nov., isolated from soil samples of an organic paddy in Japan.</title>
        <authorList>
            <person name="Tazawa J."/>
            <person name="Kobayashi H."/>
            <person name="Tanizawa Y."/>
            <person name="Uchino A."/>
            <person name="Tanaka F."/>
            <person name="Urashima Y."/>
            <person name="Miura S."/>
            <person name="Sakamoto M."/>
            <person name="Ohkuma M."/>
            <person name="Tohno M."/>
        </authorList>
    </citation>
    <scope>NUCLEOTIDE SEQUENCE</scope>
    <source>
        <strain evidence="2">D1-1</strain>
    </source>
</reference>
<keyword evidence="1" id="KW-0472">Membrane</keyword>
<protein>
    <submittedName>
        <fullName evidence="2">Uncharacterized protein</fullName>
    </submittedName>
</protein>
<gene>
    <name evidence="2" type="ORF">CFOLD11_09090</name>
</gene>
<evidence type="ECO:0000313" key="2">
    <source>
        <dbReference type="EMBL" id="GKU24083.1"/>
    </source>
</evidence>
<evidence type="ECO:0000313" key="3">
    <source>
        <dbReference type="Proteomes" id="UP001057868"/>
    </source>
</evidence>
<keyword evidence="1" id="KW-1133">Transmembrane helix</keyword>
<sequence length="90" mass="9976">MKSVAIKSLFIAIIFYPLIVIVISIYNMFNDKSFSFLGFNLILQLTGNSASASLNIKPSFAVSILGAFVISFILLFMYKTINEKGKRNAS</sequence>
<dbReference type="Proteomes" id="UP001057868">
    <property type="component" value="Unassembled WGS sequence"/>
</dbReference>
<accession>A0A9W5Y001</accession>